<keyword evidence="7 9" id="KW-0067">ATP-binding</keyword>
<keyword evidence="4 9" id="KW-0808">Transferase</keyword>
<gene>
    <name evidence="9" type="primary">gmk</name>
    <name evidence="11" type="ordered locus">Snas_3157</name>
</gene>
<dbReference type="AlphaFoldDB" id="D3QBE6"/>
<dbReference type="InterPro" id="IPR008144">
    <property type="entry name" value="Guanylate_kin-like_dom"/>
</dbReference>
<dbReference type="Proteomes" id="UP000000844">
    <property type="component" value="Chromosome"/>
</dbReference>
<dbReference type="Gene3D" id="3.30.63.10">
    <property type="entry name" value="Guanylate Kinase phosphate binding domain"/>
    <property type="match status" value="1"/>
</dbReference>
<dbReference type="NCBIfam" id="TIGR03263">
    <property type="entry name" value="guanyl_kin"/>
    <property type="match status" value="1"/>
</dbReference>
<evidence type="ECO:0000256" key="6">
    <source>
        <dbReference type="ARBA" id="ARBA00022777"/>
    </source>
</evidence>
<evidence type="ECO:0000256" key="2">
    <source>
        <dbReference type="ARBA" id="ARBA00012961"/>
    </source>
</evidence>
<dbReference type="InterPro" id="IPR027417">
    <property type="entry name" value="P-loop_NTPase"/>
</dbReference>
<dbReference type="Gene3D" id="3.40.50.300">
    <property type="entry name" value="P-loop containing nucleotide triphosphate hydrolases"/>
    <property type="match status" value="1"/>
</dbReference>
<keyword evidence="12" id="KW-1185">Reference proteome</keyword>
<comment type="subcellular location">
    <subcellularLocation>
        <location evidence="9">Cytoplasm</location>
    </subcellularLocation>
</comment>
<feature type="binding site" evidence="9">
    <location>
        <begin position="18"/>
        <end position="25"/>
    </location>
    <ligand>
        <name>ATP</name>
        <dbReference type="ChEBI" id="CHEBI:30616"/>
    </ligand>
</feature>
<protein>
    <recommendedName>
        <fullName evidence="3 9">Guanylate kinase</fullName>
        <ecNumber evidence="2 9">2.7.4.8</ecNumber>
    </recommendedName>
    <alternativeName>
        <fullName evidence="8 9">GMP kinase</fullName>
    </alternativeName>
</protein>
<dbReference type="PANTHER" id="PTHR23117:SF13">
    <property type="entry name" value="GUANYLATE KINASE"/>
    <property type="match status" value="1"/>
</dbReference>
<comment type="catalytic activity">
    <reaction evidence="9">
        <text>GMP + ATP = GDP + ADP</text>
        <dbReference type="Rhea" id="RHEA:20780"/>
        <dbReference type="ChEBI" id="CHEBI:30616"/>
        <dbReference type="ChEBI" id="CHEBI:58115"/>
        <dbReference type="ChEBI" id="CHEBI:58189"/>
        <dbReference type="ChEBI" id="CHEBI:456216"/>
        <dbReference type="EC" id="2.7.4.8"/>
    </reaction>
</comment>
<evidence type="ECO:0000313" key="11">
    <source>
        <dbReference type="EMBL" id="ADD42828.1"/>
    </source>
</evidence>
<keyword evidence="6 9" id="KW-0418">Kinase</keyword>
<evidence type="ECO:0000256" key="7">
    <source>
        <dbReference type="ARBA" id="ARBA00022840"/>
    </source>
</evidence>
<dbReference type="RefSeq" id="WP_013018399.1">
    <property type="nucleotide sequence ID" value="NC_013947.1"/>
</dbReference>
<dbReference type="STRING" id="446470.Snas_3157"/>
<dbReference type="PROSITE" id="PS50052">
    <property type="entry name" value="GUANYLATE_KINASE_2"/>
    <property type="match status" value="1"/>
</dbReference>
<reference evidence="11 12" key="1">
    <citation type="journal article" date="2009" name="Stand. Genomic Sci.">
        <title>Complete genome sequence of Stackebrandtia nassauensis type strain (LLR-40K-21).</title>
        <authorList>
            <person name="Munk C."/>
            <person name="Lapidus A."/>
            <person name="Copeland A."/>
            <person name="Jando M."/>
            <person name="Mayilraj S."/>
            <person name="Glavina Del Rio T."/>
            <person name="Nolan M."/>
            <person name="Chen F."/>
            <person name="Lucas S."/>
            <person name="Tice H."/>
            <person name="Cheng J.F."/>
            <person name="Han C."/>
            <person name="Detter J.C."/>
            <person name="Bruce D."/>
            <person name="Goodwin L."/>
            <person name="Chain P."/>
            <person name="Pitluck S."/>
            <person name="Goker M."/>
            <person name="Ovchinikova G."/>
            <person name="Pati A."/>
            <person name="Ivanova N."/>
            <person name="Mavromatis K."/>
            <person name="Chen A."/>
            <person name="Palaniappan K."/>
            <person name="Land M."/>
            <person name="Hauser L."/>
            <person name="Chang Y.J."/>
            <person name="Jeffries C.D."/>
            <person name="Bristow J."/>
            <person name="Eisen J.A."/>
            <person name="Markowitz V."/>
            <person name="Hugenholtz P."/>
            <person name="Kyrpides N.C."/>
            <person name="Klenk H.P."/>
        </authorList>
    </citation>
    <scope>NUCLEOTIDE SEQUENCE [LARGE SCALE GENOMIC DNA]</scope>
    <source>
        <strain evidence="12">DSM 44728 / CIP 108903 / NRRL B-16338 / NBRC 102104 / LLR-40K-21</strain>
    </source>
</reference>
<dbReference type="HAMAP" id="MF_00328">
    <property type="entry name" value="Guanylate_kinase"/>
    <property type="match status" value="1"/>
</dbReference>
<name>D3QBE6_STANL</name>
<evidence type="ECO:0000256" key="9">
    <source>
        <dbReference type="HAMAP-Rule" id="MF_00328"/>
    </source>
</evidence>
<dbReference type="OrthoDB" id="9808150at2"/>
<dbReference type="HOGENOM" id="CLU_001715_1_1_11"/>
<comment type="similarity">
    <text evidence="1 9">Belongs to the guanylate kinase family.</text>
</comment>
<dbReference type="KEGG" id="sna:Snas_3157"/>
<evidence type="ECO:0000313" key="12">
    <source>
        <dbReference type="Proteomes" id="UP000000844"/>
    </source>
</evidence>
<evidence type="ECO:0000256" key="5">
    <source>
        <dbReference type="ARBA" id="ARBA00022741"/>
    </source>
</evidence>
<dbReference type="GO" id="GO:0005524">
    <property type="term" value="F:ATP binding"/>
    <property type="evidence" value="ECO:0007669"/>
    <property type="project" value="UniProtKB-UniRule"/>
</dbReference>
<organism evidence="11 12">
    <name type="scientific">Stackebrandtia nassauensis (strain DSM 44728 / CIP 108903 / NRRL B-16338 / NBRC 102104 / LLR-40K-21)</name>
    <dbReference type="NCBI Taxonomy" id="446470"/>
    <lineage>
        <taxon>Bacteria</taxon>
        <taxon>Bacillati</taxon>
        <taxon>Actinomycetota</taxon>
        <taxon>Actinomycetes</taxon>
        <taxon>Glycomycetales</taxon>
        <taxon>Glycomycetaceae</taxon>
        <taxon>Stackebrandtia</taxon>
    </lineage>
</organism>
<dbReference type="EMBL" id="CP001778">
    <property type="protein sequence ID" value="ADD42828.1"/>
    <property type="molecule type" value="Genomic_DNA"/>
</dbReference>
<keyword evidence="5 9" id="KW-0547">Nucleotide-binding</keyword>
<dbReference type="SMART" id="SM00072">
    <property type="entry name" value="GuKc"/>
    <property type="match status" value="1"/>
</dbReference>
<comment type="function">
    <text evidence="9">Essential for recycling GMP and indirectly, cGMP.</text>
</comment>
<evidence type="ECO:0000256" key="4">
    <source>
        <dbReference type="ARBA" id="ARBA00022679"/>
    </source>
</evidence>
<dbReference type="FunFam" id="3.30.63.10:FF:000002">
    <property type="entry name" value="Guanylate kinase 1"/>
    <property type="match status" value="1"/>
</dbReference>
<evidence type="ECO:0000256" key="3">
    <source>
        <dbReference type="ARBA" id="ARBA00016296"/>
    </source>
</evidence>
<evidence type="ECO:0000256" key="1">
    <source>
        <dbReference type="ARBA" id="ARBA00005790"/>
    </source>
</evidence>
<dbReference type="GO" id="GO:0005829">
    <property type="term" value="C:cytosol"/>
    <property type="evidence" value="ECO:0007669"/>
    <property type="project" value="TreeGrafter"/>
</dbReference>
<dbReference type="eggNOG" id="COG0194">
    <property type="taxonomic scope" value="Bacteria"/>
</dbReference>
<dbReference type="PANTHER" id="PTHR23117">
    <property type="entry name" value="GUANYLATE KINASE-RELATED"/>
    <property type="match status" value="1"/>
</dbReference>
<dbReference type="Pfam" id="PF00625">
    <property type="entry name" value="Guanylate_kin"/>
    <property type="match status" value="1"/>
</dbReference>
<proteinExistence type="inferred from homology"/>
<dbReference type="EC" id="2.7.4.8" evidence="2 9"/>
<feature type="domain" description="Guanylate kinase-like" evidence="10">
    <location>
        <begin position="11"/>
        <end position="189"/>
    </location>
</feature>
<sequence>MSFDDHRPVAARLTVLSGPSGVGKGSVKALIRERYPWVWFSVSATTRAPRPDEIPGFHYHYYDRAHFEKLAADGMFLEWAQYANNLYGTPRGPIEERLDAGLPAVTEADLQGARQIRQAMPQARLVFLAPPSWDELVRRLTGRGTEDAETIKRRLALAEAELSAESEFDYTITNYSVEQATEELVGLLGSPTQPTEACPVGKTLAATHF</sequence>
<evidence type="ECO:0000259" key="10">
    <source>
        <dbReference type="PROSITE" id="PS50052"/>
    </source>
</evidence>
<dbReference type="CDD" id="cd00071">
    <property type="entry name" value="GMPK"/>
    <property type="match status" value="1"/>
</dbReference>
<accession>D3QBE6</accession>
<dbReference type="InterPro" id="IPR008145">
    <property type="entry name" value="GK/Ca_channel_bsu"/>
</dbReference>
<dbReference type="SUPFAM" id="SSF52540">
    <property type="entry name" value="P-loop containing nucleoside triphosphate hydrolases"/>
    <property type="match status" value="1"/>
</dbReference>
<dbReference type="InterPro" id="IPR017665">
    <property type="entry name" value="Guanylate_kinase"/>
</dbReference>
<keyword evidence="9" id="KW-0963">Cytoplasm</keyword>
<evidence type="ECO:0000256" key="8">
    <source>
        <dbReference type="ARBA" id="ARBA00030128"/>
    </source>
</evidence>
<dbReference type="GO" id="GO:0004385">
    <property type="term" value="F:GMP kinase activity"/>
    <property type="evidence" value="ECO:0007669"/>
    <property type="project" value="UniProtKB-UniRule"/>
</dbReference>